<proteinExistence type="predicted"/>
<dbReference type="InterPro" id="IPR029068">
    <property type="entry name" value="Glyas_Bleomycin-R_OHBP_Dase"/>
</dbReference>
<sequence length="155" mass="17967">MNDAIRTQLDLGPMDQVGFVFRDVEAAMARYEPVFGPFSFHKFDRYEYNYRGRPEPCELWIAFARSGDLEIEFIQWVSGGSPHKEFLDAGREGMHHIRFRVPRLEDKVAAARALGYRSIWQTRFGEGLAVAYLEREDDPVLVELFEDLHDGKVIP</sequence>
<dbReference type="AlphaFoldDB" id="A0A939DD53"/>
<accession>A0A939DD53</accession>
<protein>
    <submittedName>
        <fullName evidence="2">VOC family protein</fullName>
    </submittedName>
</protein>
<dbReference type="RefSeq" id="WP_206559420.1">
    <property type="nucleotide sequence ID" value="NZ_JAFKCZ010000004.1"/>
</dbReference>
<dbReference type="Pfam" id="PF13669">
    <property type="entry name" value="Glyoxalase_4"/>
    <property type="match status" value="1"/>
</dbReference>
<keyword evidence="3" id="KW-1185">Reference proteome</keyword>
<dbReference type="PROSITE" id="PS51819">
    <property type="entry name" value="VOC"/>
    <property type="match status" value="1"/>
</dbReference>
<gene>
    <name evidence="2" type="ORF">JYP50_05170</name>
</gene>
<reference evidence="2" key="1">
    <citation type="submission" date="2021-02" db="EMBL/GenBank/DDBJ databases">
        <title>PHA producing bacteria isolated from coastal sediment in Guangdong, Shenzhen.</title>
        <authorList>
            <person name="Zheng W."/>
            <person name="Yu S."/>
            <person name="Huang Y."/>
        </authorList>
    </citation>
    <scope>NUCLEOTIDE SEQUENCE</scope>
    <source>
        <strain evidence="2">TN14-10</strain>
    </source>
</reference>
<dbReference type="SUPFAM" id="SSF54593">
    <property type="entry name" value="Glyoxalase/Bleomycin resistance protein/Dihydroxybiphenyl dioxygenase"/>
    <property type="match status" value="1"/>
</dbReference>
<evidence type="ECO:0000313" key="3">
    <source>
        <dbReference type="Proteomes" id="UP000664303"/>
    </source>
</evidence>
<dbReference type="Gene3D" id="3.10.180.10">
    <property type="entry name" value="2,3-Dihydroxybiphenyl 1,2-Dioxygenase, domain 1"/>
    <property type="match status" value="1"/>
</dbReference>
<feature type="domain" description="VOC" evidence="1">
    <location>
        <begin position="13"/>
        <end position="147"/>
    </location>
</feature>
<evidence type="ECO:0000313" key="2">
    <source>
        <dbReference type="EMBL" id="MBN7795966.1"/>
    </source>
</evidence>
<organism evidence="2 3">
    <name type="scientific">Parahaliea mediterranea</name>
    <dbReference type="NCBI Taxonomy" id="651086"/>
    <lineage>
        <taxon>Bacteria</taxon>
        <taxon>Pseudomonadati</taxon>
        <taxon>Pseudomonadota</taxon>
        <taxon>Gammaproteobacteria</taxon>
        <taxon>Cellvibrionales</taxon>
        <taxon>Halieaceae</taxon>
        <taxon>Parahaliea</taxon>
    </lineage>
</organism>
<name>A0A939DD53_9GAMM</name>
<evidence type="ECO:0000259" key="1">
    <source>
        <dbReference type="PROSITE" id="PS51819"/>
    </source>
</evidence>
<dbReference type="Proteomes" id="UP000664303">
    <property type="component" value="Unassembled WGS sequence"/>
</dbReference>
<dbReference type="InterPro" id="IPR037523">
    <property type="entry name" value="VOC_core"/>
</dbReference>
<comment type="caution">
    <text evidence="2">The sequence shown here is derived from an EMBL/GenBank/DDBJ whole genome shotgun (WGS) entry which is preliminary data.</text>
</comment>
<dbReference type="EMBL" id="JAFKCZ010000004">
    <property type="protein sequence ID" value="MBN7795966.1"/>
    <property type="molecule type" value="Genomic_DNA"/>
</dbReference>